<name>A0ABP7CIE9_9MICO</name>
<reference evidence="3" key="1">
    <citation type="journal article" date="2019" name="Int. J. Syst. Evol. Microbiol.">
        <title>The Global Catalogue of Microorganisms (GCM) 10K type strain sequencing project: providing services to taxonomists for standard genome sequencing and annotation.</title>
        <authorList>
            <consortium name="The Broad Institute Genomics Platform"/>
            <consortium name="The Broad Institute Genome Sequencing Center for Infectious Disease"/>
            <person name="Wu L."/>
            <person name="Ma J."/>
        </authorList>
    </citation>
    <scope>NUCLEOTIDE SEQUENCE [LARGE SCALE GENOMIC DNA]</scope>
    <source>
        <strain evidence="3">JCM 17125</strain>
    </source>
</reference>
<dbReference type="RefSeq" id="WP_344940705.1">
    <property type="nucleotide sequence ID" value="NZ_BAABDC010000001.1"/>
</dbReference>
<evidence type="ECO:0000313" key="3">
    <source>
        <dbReference type="Proteomes" id="UP001501468"/>
    </source>
</evidence>
<evidence type="ECO:0000256" key="1">
    <source>
        <dbReference type="SAM" id="MobiDB-lite"/>
    </source>
</evidence>
<protein>
    <submittedName>
        <fullName evidence="2">Uncharacterized protein</fullName>
    </submittedName>
</protein>
<keyword evidence="3" id="KW-1185">Reference proteome</keyword>
<dbReference type="EMBL" id="BAABDC010000001">
    <property type="protein sequence ID" value="GAA3691169.1"/>
    <property type="molecule type" value="Genomic_DNA"/>
</dbReference>
<gene>
    <name evidence="2" type="ORF">GCM10022399_03770</name>
</gene>
<organism evidence="2 3">
    <name type="scientific">Terrabacter ginsenosidimutans</name>
    <dbReference type="NCBI Taxonomy" id="490575"/>
    <lineage>
        <taxon>Bacteria</taxon>
        <taxon>Bacillati</taxon>
        <taxon>Actinomycetota</taxon>
        <taxon>Actinomycetes</taxon>
        <taxon>Micrococcales</taxon>
        <taxon>Intrasporangiaceae</taxon>
        <taxon>Terrabacter</taxon>
    </lineage>
</organism>
<sequence>MNEVATGAPQAGAPESVMVLSCWPHGVAGGMLVRATLSSSAREPRVVHTVDRSRVHELLDEWLDDSLDPGAVKQGREPDRDAPGEPGTD</sequence>
<evidence type="ECO:0000313" key="2">
    <source>
        <dbReference type="EMBL" id="GAA3691169.1"/>
    </source>
</evidence>
<feature type="region of interest" description="Disordered" evidence="1">
    <location>
        <begin position="66"/>
        <end position="89"/>
    </location>
</feature>
<accession>A0ABP7CIE9</accession>
<feature type="compositionally biased region" description="Basic and acidic residues" evidence="1">
    <location>
        <begin position="74"/>
        <end position="83"/>
    </location>
</feature>
<dbReference type="Proteomes" id="UP001501468">
    <property type="component" value="Unassembled WGS sequence"/>
</dbReference>
<comment type="caution">
    <text evidence="2">The sequence shown here is derived from an EMBL/GenBank/DDBJ whole genome shotgun (WGS) entry which is preliminary data.</text>
</comment>
<proteinExistence type="predicted"/>